<comment type="caution">
    <text evidence="8">The sequence shown here is derived from an EMBL/GenBank/DDBJ whole genome shotgun (WGS) entry which is preliminary data.</text>
</comment>
<comment type="subcellular location">
    <subcellularLocation>
        <location evidence="1 7">Secreted</location>
        <location evidence="1 7">Cell wall</location>
    </subcellularLocation>
</comment>
<dbReference type="GO" id="GO:0009277">
    <property type="term" value="C:fungal-type cell wall"/>
    <property type="evidence" value="ECO:0007669"/>
    <property type="project" value="InterPro"/>
</dbReference>
<comment type="subunit">
    <text evidence="6">Self-assembles to form functional amyloid fibrils called rodlets. Self-assembly into fibrillar rodlets occurs spontaneously at hydrophobic:hydrophilic interfaces and the rodlets further associate laterally to form amphipathic monolayers.</text>
</comment>
<evidence type="ECO:0000313" key="8">
    <source>
        <dbReference type="EMBL" id="KAJ7208586.1"/>
    </source>
</evidence>
<comment type="similarity">
    <text evidence="2 7">Belongs to the fungal hydrophobin family.</text>
</comment>
<evidence type="ECO:0000256" key="4">
    <source>
        <dbReference type="ARBA" id="ARBA00022525"/>
    </source>
</evidence>
<feature type="chain" id="PRO_5041772679" description="Hydrophobin" evidence="7">
    <location>
        <begin position="20"/>
        <end position="107"/>
    </location>
</feature>
<dbReference type="CDD" id="cd23507">
    <property type="entry name" value="hydrophobin_I"/>
    <property type="match status" value="1"/>
</dbReference>
<evidence type="ECO:0000256" key="3">
    <source>
        <dbReference type="ARBA" id="ARBA00022512"/>
    </source>
</evidence>
<evidence type="ECO:0000256" key="1">
    <source>
        <dbReference type="ARBA" id="ARBA00004191"/>
    </source>
</evidence>
<dbReference type="EMBL" id="JARJCW010000033">
    <property type="protein sequence ID" value="KAJ7208586.1"/>
    <property type="molecule type" value="Genomic_DNA"/>
</dbReference>
<dbReference type="InterPro" id="IPR001338">
    <property type="entry name" value="Class_I_Hydrophobin"/>
</dbReference>
<keyword evidence="4 7" id="KW-0964">Secreted</keyword>
<keyword evidence="7" id="KW-0732">Signal</keyword>
<dbReference type="Pfam" id="PF01185">
    <property type="entry name" value="Hydrophobin"/>
    <property type="match status" value="1"/>
</dbReference>
<protein>
    <recommendedName>
        <fullName evidence="7">Hydrophobin</fullName>
    </recommendedName>
</protein>
<proteinExistence type="inferred from homology"/>
<evidence type="ECO:0000256" key="6">
    <source>
        <dbReference type="ARBA" id="ARBA00093546"/>
    </source>
</evidence>
<dbReference type="AlphaFoldDB" id="A0AAD6YAJ7"/>
<keyword evidence="3 7" id="KW-0134">Cell wall</keyword>
<evidence type="ECO:0000256" key="2">
    <source>
        <dbReference type="ARBA" id="ARBA00010446"/>
    </source>
</evidence>
<evidence type="ECO:0000256" key="5">
    <source>
        <dbReference type="ARBA" id="ARBA00023157"/>
    </source>
</evidence>
<reference evidence="8" key="1">
    <citation type="submission" date="2023-03" db="EMBL/GenBank/DDBJ databases">
        <title>Massive genome expansion in bonnet fungi (Mycena s.s.) driven by repeated elements and novel gene families across ecological guilds.</title>
        <authorList>
            <consortium name="Lawrence Berkeley National Laboratory"/>
            <person name="Harder C.B."/>
            <person name="Miyauchi S."/>
            <person name="Viragh M."/>
            <person name="Kuo A."/>
            <person name="Thoen E."/>
            <person name="Andreopoulos B."/>
            <person name="Lu D."/>
            <person name="Skrede I."/>
            <person name="Drula E."/>
            <person name="Henrissat B."/>
            <person name="Morin E."/>
            <person name="Kohler A."/>
            <person name="Barry K."/>
            <person name="LaButti K."/>
            <person name="Morin E."/>
            <person name="Salamov A."/>
            <person name="Lipzen A."/>
            <person name="Mereny Z."/>
            <person name="Hegedus B."/>
            <person name="Baldrian P."/>
            <person name="Stursova M."/>
            <person name="Weitz H."/>
            <person name="Taylor A."/>
            <person name="Grigoriev I.V."/>
            <person name="Nagy L.G."/>
            <person name="Martin F."/>
            <person name="Kauserud H."/>
        </authorList>
    </citation>
    <scope>NUCLEOTIDE SEQUENCE</scope>
    <source>
        <strain evidence="8">9144</strain>
    </source>
</reference>
<organism evidence="8 9">
    <name type="scientific">Mycena pura</name>
    <dbReference type="NCBI Taxonomy" id="153505"/>
    <lineage>
        <taxon>Eukaryota</taxon>
        <taxon>Fungi</taxon>
        <taxon>Dikarya</taxon>
        <taxon>Basidiomycota</taxon>
        <taxon>Agaricomycotina</taxon>
        <taxon>Agaricomycetes</taxon>
        <taxon>Agaricomycetidae</taxon>
        <taxon>Agaricales</taxon>
        <taxon>Marasmiineae</taxon>
        <taxon>Mycenaceae</taxon>
        <taxon>Mycena</taxon>
    </lineage>
</organism>
<evidence type="ECO:0000256" key="7">
    <source>
        <dbReference type="RuleBase" id="RU365009"/>
    </source>
</evidence>
<dbReference type="Proteomes" id="UP001219525">
    <property type="component" value="Unassembled WGS sequence"/>
</dbReference>
<gene>
    <name evidence="8" type="ORF">GGX14DRAFT_566803</name>
</gene>
<sequence>MFSKLSLIAASLLVTLAAAAPPPPPLGTQNLCCIVVANKSNPVVQGIAVGASVDLSMIPSDMMLGAECTLLTVLGNTCSNTPVNCDSNQLGAQPAGLINLGCVPITL</sequence>
<keyword evidence="5 7" id="KW-1015">Disulfide bond</keyword>
<keyword evidence="9" id="KW-1185">Reference proteome</keyword>
<feature type="signal peptide" evidence="7">
    <location>
        <begin position="1"/>
        <end position="19"/>
    </location>
</feature>
<evidence type="ECO:0000313" key="9">
    <source>
        <dbReference type="Proteomes" id="UP001219525"/>
    </source>
</evidence>
<name>A0AAD6YAJ7_9AGAR</name>
<dbReference type="GO" id="GO:0005199">
    <property type="term" value="F:structural constituent of cell wall"/>
    <property type="evidence" value="ECO:0007669"/>
    <property type="project" value="InterPro"/>
</dbReference>
<accession>A0AAD6YAJ7</accession>